<feature type="region of interest" description="Disordered" evidence="1">
    <location>
        <begin position="1"/>
        <end position="33"/>
    </location>
</feature>
<organism evidence="2 3">
    <name type="scientific">Phytophthora nicotianae P1569</name>
    <dbReference type="NCBI Taxonomy" id="1317065"/>
    <lineage>
        <taxon>Eukaryota</taxon>
        <taxon>Sar</taxon>
        <taxon>Stramenopiles</taxon>
        <taxon>Oomycota</taxon>
        <taxon>Peronosporomycetes</taxon>
        <taxon>Peronosporales</taxon>
        <taxon>Peronosporaceae</taxon>
        <taxon>Phytophthora</taxon>
    </lineage>
</organism>
<evidence type="ECO:0000313" key="3">
    <source>
        <dbReference type="Proteomes" id="UP000018721"/>
    </source>
</evidence>
<gene>
    <name evidence="2" type="ORF">F443_05181</name>
</gene>
<accession>V9FKZ9</accession>
<feature type="compositionally biased region" description="Polar residues" evidence="1">
    <location>
        <begin position="1"/>
        <end position="16"/>
    </location>
</feature>
<protein>
    <submittedName>
        <fullName evidence="2">Uncharacterized protein</fullName>
    </submittedName>
</protein>
<evidence type="ECO:0000256" key="1">
    <source>
        <dbReference type="SAM" id="MobiDB-lite"/>
    </source>
</evidence>
<reference evidence="2 3" key="1">
    <citation type="submission" date="2013-11" db="EMBL/GenBank/DDBJ databases">
        <title>The Genome Sequence of Phytophthora parasitica P1569.</title>
        <authorList>
            <consortium name="The Broad Institute Genomics Platform"/>
            <person name="Russ C."/>
            <person name="Tyler B."/>
            <person name="Panabieres F."/>
            <person name="Shan W."/>
            <person name="Tripathy S."/>
            <person name="Grunwald N."/>
            <person name="Machado M."/>
            <person name="Johnson C.S."/>
            <person name="Arredondo F."/>
            <person name="Hong C."/>
            <person name="Coffey M."/>
            <person name="Young S.K."/>
            <person name="Zeng Q."/>
            <person name="Gargeya S."/>
            <person name="Fitzgerald M."/>
            <person name="Abouelleil A."/>
            <person name="Alvarado L."/>
            <person name="Chapman S.B."/>
            <person name="Gainer-Dewar J."/>
            <person name="Goldberg J."/>
            <person name="Griggs A."/>
            <person name="Gujja S."/>
            <person name="Hansen M."/>
            <person name="Howarth C."/>
            <person name="Imamovic A."/>
            <person name="Ireland A."/>
            <person name="Larimer J."/>
            <person name="McCowan C."/>
            <person name="Murphy C."/>
            <person name="Pearson M."/>
            <person name="Poon T.W."/>
            <person name="Priest M."/>
            <person name="Roberts A."/>
            <person name="Saif S."/>
            <person name="Shea T."/>
            <person name="Sykes S."/>
            <person name="Wortman J."/>
            <person name="Nusbaum C."/>
            <person name="Birren B."/>
        </authorList>
    </citation>
    <scope>NUCLEOTIDE SEQUENCE [LARGE SCALE GENOMIC DNA]</scope>
    <source>
        <strain evidence="2 3">P1569</strain>
    </source>
</reference>
<feature type="non-terminal residue" evidence="2">
    <location>
        <position position="1"/>
    </location>
</feature>
<sequence>PQQPDQVTGSQPSSCAQEPGHTQPLHDGDSSQVAWSLTGWDGNVTELRRKLTGLTISHDLKCEIHLILEHADPSRYSELLAFLVNTAPQLSLPEREQLRSMDLSAEHSADVTALLQKVPDSISDSTAMANRKCPSSARRTRYAMLAGVQTEP</sequence>
<dbReference type="Proteomes" id="UP000018721">
    <property type="component" value="Unassembled WGS sequence"/>
</dbReference>
<name>V9FKZ9_PHYNI</name>
<dbReference type="EMBL" id="ANIZ01000914">
    <property type="protein sequence ID" value="ETI51453.1"/>
    <property type="molecule type" value="Genomic_DNA"/>
</dbReference>
<proteinExistence type="predicted"/>
<dbReference type="AlphaFoldDB" id="V9FKZ9"/>
<evidence type="ECO:0000313" key="2">
    <source>
        <dbReference type="EMBL" id="ETI51453.1"/>
    </source>
</evidence>
<dbReference type="OrthoDB" id="129477at2759"/>
<dbReference type="HOGENOM" id="CLU_1727101_0_0_1"/>
<keyword evidence="3" id="KW-1185">Reference proteome</keyword>
<comment type="caution">
    <text evidence="2">The sequence shown here is derived from an EMBL/GenBank/DDBJ whole genome shotgun (WGS) entry which is preliminary data.</text>
</comment>